<dbReference type="InterPro" id="IPR004136">
    <property type="entry name" value="NMO"/>
</dbReference>
<dbReference type="RefSeq" id="WP_005872691.1">
    <property type="nucleotide sequence ID" value="NZ_ACYG01000030.1"/>
</dbReference>
<dbReference type="PANTHER" id="PTHR32332:SF20">
    <property type="entry name" value="2-NITROPROPANE DIOXYGENASE-LIKE PROTEIN"/>
    <property type="match status" value="1"/>
</dbReference>
<evidence type="ECO:0000256" key="2">
    <source>
        <dbReference type="ARBA" id="ARBA00022643"/>
    </source>
</evidence>
<dbReference type="eggNOG" id="COG2070">
    <property type="taxonomic scope" value="Bacteria"/>
</dbReference>
<dbReference type="InterPro" id="IPR013785">
    <property type="entry name" value="Aldolase_TIM"/>
</dbReference>
<proteinExistence type="predicted"/>
<keyword evidence="4" id="KW-0223">Dioxygenase</keyword>
<keyword evidence="2" id="KW-0288">FMN</keyword>
<dbReference type="Proteomes" id="UP000005709">
    <property type="component" value="Unassembled WGS sequence"/>
</dbReference>
<dbReference type="OrthoDB" id="9778912at2"/>
<comment type="caution">
    <text evidence="4">The sequence shown here is derived from an EMBL/GenBank/DDBJ whole genome shotgun (WGS) entry which is preliminary data.</text>
</comment>
<dbReference type="SUPFAM" id="SSF51412">
    <property type="entry name" value="Inosine monophosphate dehydrogenase (IMPDH)"/>
    <property type="match status" value="1"/>
</dbReference>
<evidence type="ECO:0000313" key="5">
    <source>
        <dbReference type="Proteomes" id="UP000005709"/>
    </source>
</evidence>
<dbReference type="CDD" id="cd04730">
    <property type="entry name" value="NPD_like"/>
    <property type="match status" value="1"/>
</dbReference>
<evidence type="ECO:0000256" key="1">
    <source>
        <dbReference type="ARBA" id="ARBA00022630"/>
    </source>
</evidence>
<keyword evidence="3" id="KW-0560">Oxidoreductase</keyword>
<name>C8PKB5_9BACT</name>
<dbReference type="Pfam" id="PF03060">
    <property type="entry name" value="NMO"/>
    <property type="match status" value="1"/>
</dbReference>
<protein>
    <submittedName>
        <fullName evidence="4">Oxidoreductase, 2-nitropropane dioxygenase family protein</fullName>
    </submittedName>
</protein>
<accession>C8PKB5</accession>
<reference evidence="4 5" key="1">
    <citation type="submission" date="2009-07" db="EMBL/GenBank/DDBJ databases">
        <authorList>
            <person name="Madupu R."/>
            <person name="Sebastian Y."/>
            <person name="Durkin A.S."/>
            <person name="Torralba M."/>
            <person name="Methe B."/>
            <person name="Sutton G.G."/>
            <person name="Strausberg R.L."/>
            <person name="Nelson K.E."/>
        </authorList>
    </citation>
    <scope>NUCLEOTIDE SEQUENCE [LARGE SCALE GENOMIC DNA]</scope>
    <source>
        <strain evidence="4 5">RM3268</strain>
    </source>
</reference>
<dbReference type="STRING" id="824.CGRAC_2078"/>
<organism evidence="4 5">
    <name type="scientific">Campylobacter gracilis RM3268</name>
    <dbReference type="NCBI Taxonomy" id="553220"/>
    <lineage>
        <taxon>Bacteria</taxon>
        <taxon>Pseudomonadati</taxon>
        <taxon>Campylobacterota</taxon>
        <taxon>Epsilonproteobacteria</taxon>
        <taxon>Campylobacterales</taxon>
        <taxon>Campylobacteraceae</taxon>
        <taxon>Campylobacter</taxon>
    </lineage>
</organism>
<dbReference type="Gene3D" id="3.20.20.70">
    <property type="entry name" value="Aldolase class I"/>
    <property type="match status" value="1"/>
</dbReference>
<keyword evidence="5" id="KW-1185">Reference proteome</keyword>
<gene>
    <name evidence="4" type="ORF">CAMGR0001_0130</name>
</gene>
<dbReference type="PANTHER" id="PTHR32332">
    <property type="entry name" value="2-NITROPROPANE DIOXYGENASE"/>
    <property type="match status" value="1"/>
</dbReference>
<dbReference type="GO" id="GO:0051213">
    <property type="term" value="F:dioxygenase activity"/>
    <property type="evidence" value="ECO:0007669"/>
    <property type="project" value="UniProtKB-KW"/>
</dbReference>
<sequence length="319" mass="34274">MKNFNQSTKLCEILGISLPIVQAPMNNVTNAALVAAVSNAGGMGVLGPNAGRDAENLNTKERYKREFERIKALTDKPYGVNIVCRNDNDKKYVLRVMETAFEAGVKAFFFVGIVETELFKFIKDNGGVLVHRALTPSVNSARAAQEEGADIIIATGYDKGGVLPQNKIGTFSIVPIIADTVSVPVMAAGGINDVRGVRAAFALGASGVYVGTRFIASTECPAAQPAKESIVSMGSSELFFVSDYQRVVPSKFAKELNAMYLNGDKEVVAQKIERLNPLRLAMIDGDIENGIIYVNSGISLIKEIKSAKEIVGELMADFV</sequence>
<dbReference type="AlphaFoldDB" id="C8PKB5"/>
<keyword evidence="1" id="KW-0285">Flavoprotein</keyword>
<evidence type="ECO:0000313" key="4">
    <source>
        <dbReference type="EMBL" id="EEV16524.1"/>
    </source>
</evidence>
<evidence type="ECO:0000256" key="3">
    <source>
        <dbReference type="ARBA" id="ARBA00023002"/>
    </source>
</evidence>
<dbReference type="GO" id="GO:0018580">
    <property type="term" value="F:nitronate monooxygenase activity"/>
    <property type="evidence" value="ECO:0007669"/>
    <property type="project" value="InterPro"/>
</dbReference>
<dbReference type="EMBL" id="ACYG01000030">
    <property type="protein sequence ID" value="EEV16524.1"/>
    <property type="molecule type" value="Genomic_DNA"/>
</dbReference>